<comment type="caution">
    <text evidence="2">The sequence shown here is derived from an EMBL/GenBank/DDBJ whole genome shotgun (WGS) entry which is preliminary data.</text>
</comment>
<sequence>MQNYERQTRGWWINVSEEYLDRIVDEDALSAYLTDELDSAERFDVMRHEQGHSNETLFVEWGDRELVLRRPPAGETAETAHEVTREYRVMDALQETPVPVPTTVRACEDEDVLGAAFYLMERQHGDVLRTEEPERFQTPAARNELSTEVIDTLAAIHSVDPAAVGLDDFGYPAGFTERQVRRWSEQFTWAFDVTGEEREVPEVYELMSWLTEHAPEEHPHTLVHGDFKLDNLMFAEGTPPELTAVFDWELSTLGDPLTDLGLLLLFWQDPADPDPPIPELMPTFTAKEGYLSRGELIDRYEKQSGIEAGDLRFYRVLAAYKMAALGEMFFRRHLEGNAADPLYPKMREGVPRLAKRTLEMAEGSGDVSL</sequence>
<proteinExistence type="predicted"/>
<dbReference type="SUPFAM" id="SSF56112">
    <property type="entry name" value="Protein kinase-like (PK-like)"/>
    <property type="match status" value="1"/>
</dbReference>
<dbReference type="InterPro" id="IPR052898">
    <property type="entry name" value="ACAD10-like"/>
</dbReference>
<dbReference type="InterPro" id="IPR002575">
    <property type="entry name" value="Aminoglycoside_PTrfase"/>
</dbReference>
<dbReference type="Gene3D" id="3.90.1200.10">
    <property type="match status" value="1"/>
</dbReference>
<dbReference type="PANTHER" id="PTHR47829">
    <property type="entry name" value="HYDROLASE, PUTATIVE (AFU_ORTHOLOGUE AFUA_1G12880)-RELATED"/>
    <property type="match status" value="1"/>
</dbReference>
<dbReference type="Pfam" id="PF01636">
    <property type="entry name" value="APH"/>
    <property type="match status" value="1"/>
</dbReference>
<accession>A0AAE3FPX3</accession>
<evidence type="ECO:0000259" key="1">
    <source>
        <dbReference type="Pfam" id="PF01636"/>
    </source>
</evidence>
<dbReference type="InterPro" id="IPR011009">
    <property type="entry name" value="Kinase-like_dom_sf"/>
</dbReference>
<evidence type="ECO:0000313" key="2">
    <source>
        <dbReference type="EMBL" id="MCL9813188.1"/>
    </source>
</evidence>
<dbReference type="InterPro" id="IPR041726">
    <property type="entry name" value="ACAD10_11_N"/>
</dbReference>
<feature type="domain" description="Aminoglycoside phosphotransferase" evidence="1">
    <location>
        <begin position="46"/>
        <end position="274"/>
    </location>
</feature>
<dbReference type="Gene3D" id="3.30.200.20">
    <property type="entry name" value="Phosphorylase Kinase, domain 1"/>
    <property type="match status" value="1"/>
</dbReference>
<dbReference type="Proteomes" id="UP001202674">
    <property type="component" value="Unassembled WGS sequence"/>
</dbReference>
<dbReference type="EMBL" id="JAKRVY010000002">
    <property type="protein sequence ID" value="MCL9813188.1"/>
    <property type="molecule type" value="Genomic_DNA"/>
</dbReference>
<protein>
    <submittedName>
        <fullName evidence="2">Phosphotransferase family protein</fullName>
    </submittedName>
</protein>
<dbReference type="AlphaFoldDB" id="A0AAE3FPX3"/>
<dbReference type="PANTHER" id="PTHR47829:SF1">
    <property type="entry name" value="HAD FAMILY PHOSPHATASE"/>
    <property type="match status" value="1"/>
</dbReference>
<keyword evidence="3" id="KW-1185">Reference proteome</keyword>
<dbReference type="CDD" id="cd05154">
    <property type="entry name" value="ACAD10_11_N-like"/>
    <property type="match status" value="1"/>
</dbReference>
<evidence type="ECO:0000313" key="3">
    <source>
        <dbReference type="Proteomes" id="UP001202674"/>
    </source>
</evidence>
<gene>
    <name evidence="2" type="ORF">AArcSt11_05920</name>
</gene>
<reference evidence="2 3" key="1">
    <citation type="journal article" date="2022" name="Syst. Appl. Microbiol.">
        <title>Natronocalculus amylovorans gen. nov., sp. nov., and Natranaeroarchaeum aerophilus sp. nov., dominant culturable amylolytic natronoarchaea from hypersaline soda lakes in southwestern Siberia.</title>
        <authorList>
            <person name="Sorokin D.Y."/>
            <person name="Elcheninov A.G."/>
            <person name="Khizhniak T.V."/>
            <person name="Koenen M."/>
            <person name="Bale N.J."/>
            <person name="Damste J.S.S."/>
            <person name="Kublanov I.V."/>
        </authorList>
    </citation>
    <scope>NUCLEOTIDE SEQUENCE [LARGE SCALE GENOMIC DNA]</scope>
    <source>
        <strain evidence="2 3">AArc-St1-1</strain>
    </source>
</reference>
<organism evidence="2 3">
    <name type="scientific">Natranaeroarchaeum aerophilus</name>
    <dbReference type="NCBI Taxonomy" id="2917711"/>
    <lineage>
        <taxon>Archaea</taxon>
        <taxon>Methanobacteriati</taxon>
        <taxon>Methanobacteriota</taxon>
        <taxon>Stenosarchaea group</taxon>
        <taxon>Halobacteria</taxon>
        <taxon>Halobacteriales</taxon>
        <taxon>Natronoarchaeaceae</taxon>
        <taxon>Natranaeroarchaeum</taxon>
    </lineage>
</organism>
<name>A0AAE3FPX3_9EURY</name>
<dbReference type="RefSeq" id="WP_250595430.1">
    <property type="nucleotide sequence ID" value="NZ_JAKRVY010000002.1"/>
</dbReference>